<sequence>MAGSGGDEEDDVAARRARALYTGVVMSITPLLHLSLQFRRLQGHSQYCMWLERLGYPSRKRPSGLLIWFHAVSVGEGISAIPVILHCRDARPSITILMTTSTAAAHSVLEQRLPPEVILQFAPVDTPTAVERFLLHWAPQAAIFMESELWPTLILQSAVKGIPLAILNARMSLKSFERWSASPMKPLVASMLSRFSLIAPLSNKEAVRYQILGAAPSVIHFLGNLKYACALGDSKKERSVGMTDIEAQLVDRKVWLAASTHAEEEEAIIRIHKELNKSVSHLLTIIAPRQPSRGQHIMIKLQRQGFNVAVRSDGQRISGSTDVYLVDILGELNHFYAIVPIAFVGGSLFQGLAGHNIAEAAAAGCIVLTGHHVGHFQEMVWEMQKMSPFSVIQVNEDGLVNTLRKFLTDEACLAERRVAAERAISAGASGVVTRVWESLESYILKKALV</sequence>
<dbReference type="SUPFAM" id="SSF53756">
    <property type="entry name" value="UDP-Glycosyltransferase/glycogen phosphorylase"/>
    <property type="match status" value="1"/>
</dbReference>
<feature type="site" description="Transition state stabilizer" evidence="7">
    <location>
        <position position="226"/>
    </location>
</feature>
<dbReference type="GO" id="GO:0043842">
    <property type="term" value="F:Kdo transferase activity"/>
    <property type="evidence" value="ECO:0007669"/>
    <property type="project" value="UniProtKB-EC"/>
</dbReference>
<gene>
    <name evidence="10" type="primary">LOC112274221</name>
    <name evidence="9" type="ORF">PHYPA_025870</name>
</gene>
<protein>
    <recommendedName>
        <fullName evidence="2">lipid IVA 3-deoxy-D-manno-octulosonic acid transferase</fullName>
        <ecNumber evidence="2">2.4.99.12</ecNumber>
    </recommendedName>
    <alternativeName>
        <fullName evidence="4">Lipid IV(A) 3-deoxy-D-manno-octulosonic acid transferase</fullName>
    </alternativeName>
</protein>
<dbReference type="GO" id="GO:0009245">
    <property type="term" value="P:lipid A biosynthetic process"/>
    <property type="evidence" value="ECO:0000318"/>
    <property type="project" value="GO_Central"/>
</dbReference>
<comment type="catalytic activity">
    <reaction evidence="5">
        <text>lipid IVA (E. coli) + CMP-3-deoxy-beta-D-manno-octulosonate = alpha-Kdo-(2-&gt;6)-lipid IVA (E. coli) + CMP + H(+)</text>
        <dbReference type="Rhea" id="RHEA:28066"/>
        <dbReference type="ChEBI" id="CHEBI:15378"/>
        <dbReference type="ChEBI" id="CHEBI:58603"/>
        <dbReference type="ChEBI" id="CHEBI:60364"/>
        <dbReference type="ChEBI" id="CHEBI:60377"/>
        <dbReference type="ChEBI" id="CHEBI:85987"/>
        <dbReference type="EC" id="2.4.99.12"/>
    </reaction>
</comment>
<dbReference type="InterPro" id="IPR038107">
    <property type="entry name" value="Glycos_transf_N_sf"/>
</dbReference>
<reference evidence="9 11" key="2">
    <citation type="journal article" date="2018" name="Plant J.">
        <title>The Physcomitrella patens chromosome-scale assembly reveals moss genome structure and evolution.</title>
        <authorList>
            <person name="Lang D."/>
            <person name="Ullrich K.K."/>
            <person name="Murat F."/>
            <person name="Fuchs J."/>
            <person name="Jenkins J."/>
            <person name="Haas F.B."/>
            <person name="Piednoel M."/>
            <person name="Gundlach H."/>
            <person name="Van Bel M."/>
            <person name="Meyberg R."/>
            <person name="Vives C."/>
            <person name="Morata J."/>
            <person name="Symeonidi A."/>
            <person name="Hiss M."/>
            <person name="Muchero W."/>
            <person name="Kamisugi Y."/>
            <person name="Saleh O."/>
            <person name="Blanc G."/>
            <person name="Decker E.L."/>
            <person name="van Gessel N."/>
            <person name="Grimwood J."/>
            <person name="Hayes R.D."/>
            <person name="Graham S.W."/>
            <person name="Gunter L.E."/>
            <person name="McDaniel S.F."/>
            <person name="Hoernstein S.N.W."/>
            <person name="Larsson A."/>
            <person name="Li F.W."/>
            <person name="Perroud P.F."/>
            <person name="Phillips J."/>
            <person name="Ranjan P."/>
            <person name="Rokshar D.S."/>
            <person name="Rothfels C.J."/>
            <person name="Schneider L."/>
            <person name="Shu S."/>
            <person name="Stevenson D.W."/>
            <person name="Thummler F."/>
            <person name="Tillich M."/>
            <person name="Villarreal Aguilar J.C."/>
            <person name="Widiez T."/>
            <person name="Wong G.K."/>
            <person name="Wymore A."/>
            <person name="Zhang Y."/>
            <person name="Zimmer A.D."/>
            <person name="Quatrano R.S."/>
            <person name="Mayer K.F.X."/>
            <person name="Goodstein D."/>
            <person name="Casacuberta J.M."/>
            <person name="Vandepoele K."/>
            <person name="Reski R."/>
            <person name="Cuming A.C."/>
            <person name="Tuskan G.A."/>
            <person name="Maumus F."/>
            <person name="Salse J."/>
            <person name="Schmutz J."/>
            <person name="Rensing S.A."/>
        </authorList>
    </citation>
    <scope>NUCLEOTIDE SEQUENCE [LARGE SCALE GENOMIC DNA]</scope>
    <source>
        <strain evidence="10 11">cv. Gransden 2004</strain>
    </source>
</reference>
<proteinExistence type="inferred from homology"/>
<dbReference type="eggNOG" id="ENOG502QSA5">
    <property type="taxonomic scope" value="Eukaryota"/>
</dbReference>
<dbReference type="Gene3D" id="3.40.50.2000">
    <property type="entry name" value="Glycogen Phosphorylase B"/>
    <property type="match status" value="1"/>
</dbReference>
<evidence type="ECO:0000256" key="4">
    <source>
        <dbReference type="ARBA" id="ARBA00031445"/>
    </source>
</evidence>
<comment type="similarity">
    <text evidence="1">Belongs to the glycosyltransferase group 1 family. Glycosyltransferase 30 subfamily.</text>
</comment>
<dbReference type="OrthoDB" id="308383at2759"/>
<evidence type="ECO:0000256" key="2">
    <source>
        <dbReference type="ARBA" id="ARBA00012621"/>
    </source>
</evidence>
<dbReference type="Gramene" id="Pp3c21_8090V3.3">
    <property type="protein sequence ID" value="Pp3c21_8090V3.3"/>
    <property type="gene ID" value="Pp3c21_8090"/>
</dbReference>
<evidence type="ECO:0000256" key="7">
    <source>
        <dbReference type="PIRSR" id="PIRSR639901-2"/>
    </source>
</evidence>
<reference evidence="10" key="3">
    <citation type="submission" date="2020-12" db="UniProtKB">
        <authorList>
            <consortium name="EnsemblPlants"/>
        </authorList>
    </citation>
    <scope>IDENTIFICATION</scope>
</reference>
<dbReference type="Pfam" id="PF04413">
    <property type="entry name" value="Glycos_transf_N"/>
    <property type="match status" value="1"/>
</dbReference>
<feature type="site" description="Transition state stabilizer" evidence="7">
    <location>
        <position position="146"/>
    </location>
</feature>
<evidence type="ECO:0000256" key="6">
    <source>
        <dbReference type="PIRSR" id="PIRSR639901-1"/>
    </source>
</evidence>
<evidence type="ECO:0000256" key="3">
    <source>
        <dbReference type="ARBA" id="ARBA00022679"/>
    </source>
</evidence>
<dbReference type="PaxDb" id="3218-PP1S441_14V6.1"/>
<feature type="domain" description="3-deoxy-D-manno-octulosonic-acid transferase N-terminal" evidence="8">
    <location>
        <begin position="50"/>
        <end position="228"/>
    </location>
</feature>
<organism evidence="9">
    <name type="scientific">Physcomitrium patens</name>
    <name type="common">Spreading-leaved earth moss</name>
    <name type="synonym">Physcomitrella patens</name>
    <dbReference type="NCBI Taxonomy" id="3218"/>
    <lineage>
        <taxon>Eukaryota</taxon>
        <taxon>Viridiplantae</taxon>
        <taxon>Streptophyta</taxon>
        <taxon>Embryophyta</taxon>
        <taxon>Bryophyta</taxon>
        <taxon>Bryophytina</taxon>
        <taxon>Bryopsida</taxon>
        <taxon>Funariidae</taxon>
        <taxon>Funariales</taxon>
        <taxon>Funariaceae</taxon>
        <taxon>Physcomitrium</taxon>
    </lineage>
</organism>
<dbReference type="RefSeq" id="XP_024359266.1">
    <property type="nucleotide sequence ID" value="XM_024503498.2"/>
</dbReference>
<dbReference type="Gene3D" id="3.40.50.11720">
    <property type="entry name" value="3-Deoxy-D-manno-octulosonic-acid transferase, N-terminal domain"/>
    <property type="match status" value="1"/>
</dbReference>
<evidence type="ECO:0000259" key="8">
    <source>
        <dbReference type="Pfam" id="PF04413"/>
    </source>
</evidence>
<dbReference type="Gramene" id="Pp3c21_8090V3.4">
    <property type="protein sequence ID" value="Pp3c21_8090V3.4"/>
    <property type="gene ID" value="Pp3c21_8090"/>
</dbReference>
<evidence type="ECO:0000313" key="11">
    <source>
        <dbReference type="Proteomes" id="UP000006727"/>
    </source>
</evidence>
<dbReference type="GeneID" id="112274221"/>
<dbReference type="PANTHER" id="PTHR42755">
    <property type="entry name" value="3-DEOXY-MANNO-OCTULOSONATE CYTIDYLYLTRANSFERASE"/>
    <property type="match status" value="1"/>
</dbReference>
<dbReference type="AlphaFoldDB" id="A9U2J1"/>
<keyword evidence="11" id="KW-1185">Reference proteome</keyword>
<evidence type="ECO:0000313" key="9">
    <source>
        <dbReference type="EMBL" id="PNR31747.1"/>
    </source>
</evidence>
<evidence type="ECO:0000256" key="5">
    <source>
        <dbReference type="ARBA" id="ARBA00049183"/>
    </source>
</evidence>
<dbReference type="GO" id="GO:0016020">
    <property type="term" value="C:membrane"/>
    <property type="evidence" value="ECO:0000318"/>
    <property type="project" value="GO_Central"/>
</dbReference>
<dbReference type="GO" id="GO:0016740">
    <property type="term" value="F:transferase activity"/>
    <property type="evidence" value="ECO:0000318"/>
    <property type="project" value="GO_Central"/>
</dbReference>
<dbReference type="EC" id="2.4.99.12" evidence="2"/>
<dbReference type="EnsemblPlants" id="Pp3c21_8090V3.1">
    <property type="protein sequence ID" value="Pp3c21_8090V3.1"/>
    <property type="gene ID" value="Pp3c21_8090"/>
</dbReference>
<dbReference type="KEGG" id="ppp:112274221"/>
<dbReference type="EnsemblPlants" id="Pp3c21_8090V3.3">
    <property type="protein sequence ID" value="Pp3c21_8090V3.3"/>
    <property type="gene ID" value="Pp3c21_8090"/>
</dbReference>
<evidence type="ECO:0000256" key="1">
    <source>
        <dbReference type="ARBA" id="ARBA00006380"/>
    </source>
</evidence>
<dbReference type="EnsemblPlants" id="Pp3c21_8090V3.4">
    <property type="protein sequence ID" value="Pp3c21_8090V3.4"/>
    <property type="gene ID" value="Pp3c21_8090"/>
</dbReference>
<dbReference type="Gramene" id="Pp3c21_8090V3.1">
    <property type="protein sequence ID" value="Pp3c21_8090V3.1"/>
    <property type="gene ID" value="Pp3c21_8090"/>
</dbReference>
<dbReference type="STRING" id="3218.A9U2J1"/>
<evidence type="ECO:0000313" key="10">
    <source>
        <dbReference type="EnsemblPlants" id="Pp3c21_8090V3.1"/>
    </source>
</evidence>
<dbReference type="InterPro" id="IPR007507">
    <property type="entry name" value="Glycos_transf_N"/>
</dbReference>
<dbReference type="InterPro" id="IPR039901">
    <property type="entry name" value="Kdotransferase"/>
</dbReference>
<reference evidence="9 11" key="1">
    <citation type="journal article" date="2008" name="Science">
        <title>The Physcomitrella genome reveals evolutionary insights into the conquest of land by plants.</title>
        <authorList>
            <person name="Rensing S."/>
            <person name="Lang D."/>
            <person name="Zimmer A."/>
            <person name="Terry A."/>
            <person name="Salamov A."/>
            <person name="Shapiro H."/>
            <person name="Nishiyama T."/>
            <person name="Perroud P.-F."/>
            <person name="Lindquist E."/>
            <person name="Kamisugi Y."/>
            <person name="Tanahashi T."/>
            <person name="Sakakibara K."/>
            <person name="Fujita T."/>
            <person name="Oishi K."/>
            <person name="Shin-I T."/>
            <person name="Kuroki Y."/>
            <person name="Toyoda A."/>
            <person name="Suzuki Y."/>
            <person name="Hashimoto A."/>
            <person name="Yamaguchi K."/>
            <person name="Sugano A."/>
            <person name="Kohara Y."/>
            <person name="Fujiyama A."/>
            <person name="Anterola A."/>
            <person name="Aoki S."/>
            <person name="Ashton N."/>
            <person name="Barbazuk W.B."/>
            <person name="Barker E."/>
            <person name="Bennetzen J."/>
            <person name="Bezanilla M."/>
            <person name="Blankenship R."/>
            <person name="Cho S.H."/>
            <person name="Dutcher S."/>
            <person name="Estelle M."/>
            <person name="Fawcett J.A."/>
            <person name="Gundlach H."/>
            <person name="Hanada K."/>
            <person name="Heyl A."/>
            <person name="Hicks K.A."/>
            <person name="Hugh J."/>
            <person name="Lohr M."/>
            <person name="Mayer K."/>
            <person name="Melkozernov A."/>
            <person name="Murata T."/>
            <person name="Nelson D."/>
            <person name="Pils B."/>
            <person name="Prigge M."/>
            <person name="Reiss B."/>
            <person name="Renner T."/>
            <person name="Rombauts S."/>
            <person name="Rushton P."/>
            <person name="Sanderfoot A."/>
            <person name="Schween G."/>
            <person name="Shiu S.-H."/>
            <person name="Stueber K."/>
            <person name="Theodoulou F.L."/>
            <person name="Tu H."/>
            <person name="Van de Peer Y."/>
            <person name="Verrier P.J."/>
            <person name="Waters E."/>
            <person name="Wood A."/>
            <person name="Yang L."/>
            <person name="Cove D."/>
            <person name="Cuming A."/>
            <person name="Hasebe M."/>
            <person name="Lucas S."/>
            <person name="Mishler D.B."/>
            <person name="Reski R."/>
            <person name="Grigoriev I."/>
            <person name="Quatrano R.S."/>
            <person name="Boore J.L."/>
        </authorList>
    </citation>
    <scope>NUCLEOTIDE SEQUENCE [LARGE SCALE GENOMIC DNA]</scope>
    <source>
        <strain evidence="10 11">cv. Gransden 2004</strain>
    </source>
</reference>
<feature type="active site" description="Proton acceptor" evidence="6">
    <location>
        <position position="76"/>
    </location>
</feature>
<dbReference type="FunCoup" id="A9U2J1">
    <property type="interactions" value="28"/>
</dbReference>
<dbReference type="FunFam" id="3.40.50.2000:FF:000032">
    <property type="entry name" value="3-deoxy-D-manno-octulosonic acid transferase"/>
    <property type="match status" value="1"/>
</dbReference>
<dbReference type="PANTHER" id="PTHR42755:SF1">
    <property type="entry name" value="3-DEOXY-D-MANNO-OCTULOSONIC ACID TRANSFERASE, MITOCHONDRIAL-RELATED"/>
    <property type="match status" value="1"/>
</dbReference>
<accession>A9U2J1</accession>
<keyword evidence="3" id="KW-0808">Transferase</keyword>
<name>A9U2J1_PHYPA</name>
<dbReference type="FunFam" id="3.40.50.11720:FF:000001">
    <property type="entry name" value="3-deoxy-D-manno-octulosonic acid transferase"/>
    <property type="match status" value="1"/>
</dbReference>
<dbReference type="EMBL" id="ABEU02000021">
    <property type="protein sequence ID" value="PNR31747.1"/>
    <property type="molecule type" value="Genomic_DNA"/>
</dbReference>
<dbReference type="Proteomes" id="UP000006727">
    <property type="component" value="Chromosome 21"/>
</dbReference>